<proteinExistence type="predicted"/>
<dbReference type="EMBL" id="JABDTM020027198">
    <property type="protein sequence ID" value="KAH0810883.1"/>
    <property type="molecule type" value="Genomic_DNA"/>
</dbReference>
<evidence type="ECO:0000313" key="3">
    <source>
        <dbReference type="Proteomes" id="UP000719412"/>
    </source>
</evidence>
<reference evidence="2" key="1">
    <citation type="journal article" date="2020" name="J Insects Food Feed">
        <title>The yellow mealworm (Tenebrio molitor) genome: a resource for the emerging insects as food and feed industry.</title>
        <authorList>
            <person name="Eriksson T."/>
            <person name="Andere A."/>
            <person name="Kelstrup H."/>
            <person name="Emery V."/>
            <person name="Picard C."/>
        </authorList>
    </citation>
    <scope>NUCLEOTIDE SEQUENCE</scope>
    <source>
        <strain evidence="2">Stoneville</strain>
        <tissue evidence="2">Whole head</tissue>
    </source>
</reference>
<dbReference type="InterPro" id="IPR004119">
    <property type="entry name" value="EcKL"/>
</dbReference>
<evidence type="ECO:0000313" key="2">
    <source>
        <dbReference type="EMBL" id="KAH0810883.1"/>
    </source>
</evidence>
<gene>
    <name evidence="2" type="ORF">GEV33_011907</name>
</gene>
<keyword evidence="3" id="KW-1185">Reference proteome</keyword>
<feature type="domain" description="CHK kinase-like" evidence="1">
    <location>
        <begin position="249"/>
        <end position="442"/>
    </location>
</feature>
<dbReference type="Gene3D" id="3.90.1200.10">
    <property type="match status" value="1"/>
</dbReference>
<accession>A0A8J6HAB2</accession>
<dbReference type="PANTHER" id="PTHR11012">
    <property type="entry name" value="PROTEIN KINASE-LIKE DOMAIN-CONTAINING"/>
    <property type="match status" value="1"/>
</dbReference>
<dbReference type="PANTHER" id="PTHR11012:SF30">
    <property type="entry name" value="PROTEIN KINASE-LIKE DOMAIN-CONTAINING"/>
    <property type="match status" value="1"/>
</dbReference>
<name>A0A8J6HAB2_TENMO</name>
<protein>
    <recommendedName>
        <fullName evidence="1">CHK kinase-like domain-containing protein</fullName>
    </recommendedName>
</protein>
<comment type="caution">
    <text evidence="2">The sequence shown here is derived from an EMBL/GenBank/DDBJ whole genome shotgun (WGS) entry which is preliminary data.</text>
</comment>
<dbReference type="Proteomes" id="UP000719412">
    <property type="component" value="Unassembled WGS sequence"/>
</dbReference>
<dbReference type="SUPFAM" id="SSF56112">
    <property type="entry name" value="Protein kinase-like (PK-like)"/>
    <property type="match status" value="1"/>
</dbReference>
<sequence length="529" mass="59978">MLPAIIKVCLWDKDEVNDLAEVAESGRQIAASFTKEVKSIEEFGKRTLPIIKLAIDKGFIKRPTGEGLKIYKGGTSSSRGSSRAFCRDSCWYGIVAESTRAGRSGESPEDPGPNAVCGFATVQRQVSSEPNAESRSTSVVPEALPEEPPDFVVAQRLSRKTGDVTFVEVRGTANTNEEKSYDFVIKCGKKSSQLRDMMPIRNVFENEIYFYNEILPVFKEFQAEKGITDPFDNTPKCYDSIIEEEMEVLILGNMKTSGYCLHNRLHPMNKEHIRKVIKVYGKFHAISFALRDQKPEVFKKLGGKLTDIMKLMTKYIKPIEGANNYQDIIKIAKEKKEDDVVTKLNILNERAKRNNELTDPSDPYAVILHGDCWNNNFMFKYADSNKTKLSDVCFLDFQISRLASPVYDLSYFLFTCLSEDDIPNFDEIVNVYYESLSEFLRKLGSDPDKMFPFEELQKQWKRFSLFGLTMLPAIIKICLSDSDEVNDLAEVAESGRQITDAFTKAVKSTEEFGKRTLPIIKLAINKGFM</sequence>
<organism evidence="2 3">
    <name type="scientific">Tenebrio molitor</name>
    <name type="common">Yellow mealworm beetle</name>
    <dbReference type="NCBI Taxonomy" id="7067"/>
    <lineage>
        <taxon>Eukaryota</taxon>
        <taxon>Metazoa</taxon>
        <taxon>Ecdysozoa</taxon>
        <taxon>Arthropoda</taxon>
        <taxon>Hexapoda</taxon>
        <taxon>Insecta</taxon>
        <taxon>Pterygota</taxon>
        <taxon>Neoptera</taxon>
        <taxon>Endopterygota</taxon>
        <taxon>Coleoptera</taxon>
        <taxon>Polyphaga</taxon>
        <taxon>Cucujiformia</taxon>
        <taxon>Tenebrionidae</taxon>
        <taxon>Tenebrio</taxon>
    </lineage>
</organism>
<evidence type="ECO:0000259" key="1">
    <source>
        <dbReference type="SMART" id="SM00587"/>
    </source>
</evidence>
<dbReference type="InterPro" id="IPR011009">
    <property type="entry name" value="Kinase-like_dom_sf"/>
</dbReference>
<dbReference type="Pfam" id="PF02958">
    <property type="entry name" value="EcKL"/>
    <property type="match status" value="1"/>
</dbReference>
<reference evidence="2" key="2">
    <citation type="submission" date="2021-08" db="EMBL/GenBank/DDBJ databases">
        <authorList>
            <person name="Eriksson T."/>
        </authorList>
    </citation>
    <scope>NUCLEOTIDE SEQUENCE</scope>
    <source>
        <strain evidence="2">Stoneville</strain>
        <tissue evidence="2">Whole head</tissue>
    </source>
</reference>
<dbReference type="AlphaFoldDB" id="A0A8J6HAB2"/>
<dbReference type="SMART" id="SM00587">
    <property type="entry name" value="CHK"/>
    <property type="match status" value="1"/>
</dbReference>
<dbReference type="InterPro" id="IPR015897">
    <property type="entry name" value="CHK_kinase-like"/>
</dbReference>